<keyword evidence="2 6" id="KW-0436">Ligase</keyword>
<accession>A0A3S3RBA7</accession>
<evidence type="ECO:0000313" key="11">
    <source>
        <dbReference type="EMBL" id="RWX72715.1"/>
    </source>
</evidence>
<evidence type="ECO:0000256" key="4">
    <source>
        <dbReference type="ARBA" id="ARBA00022741"/>
    </source>
</evidence>
<dbReference type="Pfam" id="PF01336">
    <property type="entry name" value="tRNA_anti-codon"/>
    <property type="match status" value="1"/>
</dbReference>
<comment type="similarity">
    <text evidence="6">Belongs to the TiaS family.</text>
</comment>
<dbReference type="Pfam" id="PF08489">
    <property type="entry name" value="TiaS_FLD"/>
    <property type="match status" value="1"/>
</dbReference>
<dbReference type="Gene3D" id="3.30.70.2200">
    <property type="match status" value="1"/>
</dbReference>
<feature type="domain" description="TiaS-like TCKD" evidence="9">
    <location>
        <begin position="6"/>
        <end position="130"/>
    </location>
</feature>
<dbReference type="GO" id="GO:0005524">
    <property type="term" value="F:ATP binding"/>
    <property type="evidence" value="ECO:0007669"/>
    <property type="project" value="UniProtKB-KW"/>
</dbReference>
<dbReference type="Pfam" id="PF22641">
    <property type="entry name" value="TiaS_TCKD"/>
    <property type="match status" value="1"/>
</dbReference>
<keyword evidence="5 6" id="KW-0067">ATP-binding</keyword>
<dbReference type="Gene3D" id="2.40.50.1010">
    <property type="match status" value="1"/>
</dbReference>
<evidence type="ECO:0000256" key="2">
    <source>
        <dbReference type="ARBA" id="ARBA00022598"/>
    </source>
</evidence>
<dbReference type="AlphaFoldDB" id="A0A3S3RBA7"/>
<evidence type="ECO:0000259" key="7">
    <source>
        <dbReference type="Pfam" id="PF01336"/>
    </source>
</evidence>
<dbReference type="InterPro" id="IPR055394">
    <property type="entry name" value="Zn_ribbon_TiaS"/>
</dbReference>
<keyword evidence="3 6" id="KW-0819">tRNA processing</keyword>
<dbReference type="PANTHER" id="PTHR40705:SF2">
    <property type="entry name" value="DUF1743 DOMAIN-CONTAINING PROTEIN"/>
    <property type="match status" value="1"/>
</dbReference>
<gene>
    <name evidence="6" type="primary">tiaS</name>
    <name evidence="11" type="ORF">Metus_1574</name>
</gene>
<organism evidence="11 12">
    <name type="scientific">Methanosuratincola subterraneus</name>
    <dbReference type="NCBI Taxonomy" id="2593994"/>
    <lineage>
        <taxon>Archaea</taxon>
        <taxon>Thermoproteota</taxon>
        <taxon>Methanosuratincolia</taxon>
        <taxon>Candidatus Methanomethylicales</taxon>
        <taxon>Candidatus Methanomethylicaceae</taxon>
        <taxon>Candidatus Methanosuratincola (ex Vanwonterghem et al. 2016)</taxon>
    </lineage>
</organism>
<reference evidence="11 12" key="1">
    <citation type="submission" date="2018-12" db="EMBL/GenBank/DDBJ databases">
        <title>The complete genome of the methanogenic archaea of the candidate phylum Verstraetearchaeota, obtained from the metagenome of underground thermal water.</title>
        <authorList>
            <person name="Kadnikov V.V."/>
            <person name="Mardanov A.V."/>
            <person name="Beletsky A.V."/>
            <person name="Karnachuk O.V."/>
            <person name="Ravin N.V."/>
        </authorList>
    </citation>
    <scope>NUCLEOTIDE SEQUENCE [LARGE SCALE GENOMIC DNA]</scope>
    <source>
        <strain evidence="11">Ch88</strain>
    </source>
</reference>
<dbReference type="Proteomes" id="UP000288215">
    <property type="component" value="Unassembled WGS sequence"/>
</dbReference>
<evidence type="ECO:0000256" key="1">
    <source>
        <dbReference type="ARBA" id="ARBA00022490"/>
    </source>
</evidence>
<feature type="domain" description="TiaS FLD" evidence="8">
    <location>
        <begin position="140"/>
        <end position="253"/>
    </location>
</feature>
<comment type="catalytic activity">
    <reaction evidence="6">
        <text>cytidine(34) in tRNA(Ile2) + agmatine + ATP + H2O = 2-agmatinylcytidine(34) in tRNA(Ile2) + AMP + 2 phosphate + 2 H(+)</text>
        <dbReference type="Rhea" id="RHEA:43608"/>
        <dbReference type="Rhea" id="RHEA-COMP:10625"/>
        <dbReference type="Rhea" id="RHEA-COMP:10626"/>
        <dbReference type="ChEBI" id="CHEBI:15377"/>
        <dbReference type="ChEBI" id="CHEBI:15378"/>
        <dbReference type="ChEBI" id="CHEBI:30616"/>
        <dbReference type="ChEBI" id="CHEBI:43474"/>
        <dbReference type="ChEBI" id="CHEBI:58145"/>
        <dbReference type="ChEBI" id="CHEBI:82748"/>
        <dbReference type="ChEBI" id="CHEBI:83545"/>
        <dbReference type="ChEBI" id="CHEBI:456215"/>
        <dbReference type="EC" id="6.3.4.22"/>
    </reaction>
</comment>
<dbReference type="InterPro" id="IPR024913">
    <property type="entry name" value="tRNA_Ile2__agm2C_synt"/>
</dbReference>
<keyword evidence="4 6" id="KW-0547">Nucleotide-binding</keyword>
<comment type="subcellular location">
    <subcellularLocation>
        <location evidence="6">Cytoplasm</location>
    </subcellularLocation>
</comment>
<dbReference type="EMBL" id="RXGA01000004">
    <property type="protein sequence ID" value="RWX72715.1"/>
    <property type="molecule type" value="Genomic_DNA"/>
</dbReference>
<dbReference type="GO" id="GO:0003676">
    <property type="term" value="F:nucleic acid binding"/>
    <property type="evidence" value="ECO:0007669"/>
    <property type="project" value="InterPro"/>
</dbReference>
<dbReference type="PANTHER" id="PTHR40705">
    <property type="entry name" value="TRNA(ILE2) 2-AGMATINYLCYTIDINE SYNTHETASE TIAS"/>
    <property type="match status" value="1"/>
</dbReference>
<dbReference type="GO" id="GO:0002101">
    <property type="term" value="P:tRNA wobble cytosine modification"/>
    <property type="evidence" value="ECO:0007669"/>
    <property type="project" value="UniProtKB-UniRule"/>
</dbReference>
<protein>
    <recommendedName>
        <fullName evidence="6">tRNA(Ile2) 2-agmatinylcytidine synthetase TiaS</fullName>
        <shortName evidence="6">tRNA(Ile2)-agm2C synthetase</shortName>
        <ecNumber evidence="6">6.3.4.22</ecNumber>
    </recommendedName>
    <alternativeName>
        <fullName evidence="6">tRNA(Ile2) agmatidine synthetase</fullName>
    </alternativeName>
</protein>
<feature type="domain" description="TiaS C-terminal zinc ribbon" evidence="10">
    <location>
        <begin position="357"/>
        <end position="396"/>
    </location>
</feature>
<evidence type="ECO:0000256" key="3">
    <source>
        <dbReference type="ARBA" id="ARBA00022694"/>
    </source>
</evidence>
<evidence type="ECO:0000256" key="5">
    <source>
        <dbReference type="ARBA" id="ARBA00022840"/>
    </source>
</evidence>
<keyword evidence="1 6" id="KW-0963">Cytoplasm</keyword>
<dbReference type="GO" id="GO:0016879">
    <property type="term" value="F:ligase activity, forming carbon-nitrogen bonds"/>
    <property type="evidence" value="ECO:0007669"/>
    <property type="project" value="UniProtKB-UniRule"/>
</dbReference>
<dbReference type="GO" id="GO:0005737">
    <property type="term" value="C:cytoplasm"/>
    <property type="evidence" value="ECO:0007669"/>
    <property type="project" value="UniProtKB-SubCell"/>
</dbReference>
<dbReference type="EC" id="6.3.4.22" evidence="6"/>
<proteinExistence type="inferred from homology"/>
<dbReference type="InterPro" id="IPR053870">
    <property type="entry name" value="TiaS-like_TCKD"/>
</dbReference>
<dbReference type="InterPro" id="IPR013696">
    <property type="entry name" value="TiaS_FLD"/>
</dbReference>
<dbReference type="HAMAP" id="MF_01892">
    <property type="entry name" value="tRNA_Ile2_agm2C_synt"/>
    <property type="match status" value="1"/>
</dbReference>
<comment type="caution">
    <text evidence="11">The sequence shown here is derived from an EMBL/GenBank/DDBJ whole genome shotgun (WGS) entry which is preliminary data.</text>
</comment>
<sequence length="441" mass="49329">MPTYHLGIDDTDSLKKGCTTYVGALLMERLLPQATFIDFPNLIRLNPNIPWKSRGNAAICLRISTPMDCDYILKMAEEVVEENRDRQDEKNQPGIALVQGEVPDRLKRFGRRALYDVISTEDAICLARELGIKYKTIKGGRGLVGALAAIGNTLEGDHTYELIVYRKKETWERPRQVDRESVVEMDKETYPYTFNNLDYETGRVLITPHGPDPILFGVRGESPGVLKQALKLLKFSGGERWVIYRSNQGTEAHFVNKSSVAELRPYQAAVIEGELTGAPKVIRGGHVIAELGDATGRIDIAAYEKSGGVQKVLRDLLPGDRVRAYGGVNPHEGEAPKLTLNLEKLEVLELVLAIARNPVCEKCKVRMKAKGRNKGYKCEKCGKEAKEPVMEKLERKVKEGVFLPPPRSVRHLTKPLQRYGMEKTWVGVSVDSFFGLINAKD</sequence>
<comment type="function">
    <text evidence="6">ATP-dependent agmatine transferase that catalyzes the formation of 2-agmatinylcytidine (agm2C) at the wobble position (C34) of tRNA(Ile2), converting the codon specificity from AUG to AUA.</text>
</comment>
<evidence type="ECO:0000259" key="10">
    <source>
        <dbReference type="Pfam" id="PF23783"/>
    </source>
</evidence>
<dbReference type="InterPro" id="IPR004365">
    <property type="entry name" value="NA-bd_OB_tRNA"/>
</dbReference>
<dbReference type="Gene3D" id="3.90.600.20">
    <property type="match status" value="1"/>
</dbReference>
<evidence type="ECO:0000259" key="8">
    <source>
        <dbReference type="Pfam" id="PF08489"/>
    </source>
</evidence>
<evidence type="ECO:0000313" key="12">
    <source>
        <dbReference type="Proteomes" id="UP000288215"/>
    </source>
</evidence>
<evidence type="ECO:0000259" key="9">
    <source>
        <dbReference type="Pfam" id="PF22641"/>
    </source>
</evidence>
<dbReference type="CDD" id="cd04482">
    <property type="entry name" value="RPA2_OBF_like"/>
    <property type="match status" value="1"/>
</dbReference>
<name>A0A3S3RBA7_METS7</name>
<feature type="domain" description="OB" evidence="7">
    <location>
        <begin position="270"/>
        <end position="348"/>
    </location>
</feature>
<evidence type="ECO:0000256" key="6">
    <source>
        <dbReference type="HAMAP-Rule" id="MF_01892"/>
    </source>
</evidence>
<dbReference type="Pfam" id="PF23783">
    <property type="entry name" value="Zn_ribbon_TiaS"/>
    <property type="match status" value="1"/>
</dbReference>